<dbReference type="GO" id="GO:0005886">
    <property type="term" value="C:plasma membrane"/>
    <property type="evidence" value="ECO:0007669"/>
    <property type="project" value="UniProtKB-SubCell"/>
</dbReference>
<evidence type="ECO:0000256" key="6">
    <source>
        <dbReference type="ARBA" id="ARBA00022748"/>
    </source>
</evidence>
<keyword evidence="6" id="KW-0201">Cytochrome c-type biogenesis</keyword>
<dbReference type="HAMAP" id="MF_01959">
    <property type="entry name" value="CcmE"/>
    <property type="match status" value="1"/>
</dbReference>
<gene>
    <name evidence="11" type="ORF">METZ01_LOCUS15851</name>
</gene>
<evidence type="ECO:0000256" key="1">
    <source>
        <dbReference type="ARBA" id="ARBA00004533"/>
    </source>
</evidence>
<comment type="subcellular location">
    <subcellularLocation>
        <location evidence="1">Cell inner membrane</location>
    </subcellularLocation>
</comment>
<proteinExistence type="inferred from homology"/>
<keyword evidence="5" id="KW-0479">Metal-binding</keyword>
<dbReference type="PANTHER" id="PTHR34128:SF2">
    <property type="entry name" value="CYTOCHROME C-TYPE BIOGENESIS PROTEIN CCME HOMOLOG, MITOCHONDRIAL"/>
    <property type="match status" value="1"/>
</dbReference>
<keyword evidence="3" id="KW-0349">Heme</keyword>
<protein>
    <recommendedName>
        <fullName evidence="12">Cytochrome c-type biogenesis protein CcmE</fullName>
    </recommendedName>
</protein>
<evidence type="ECO:0000256" key="4">
    <source>
        <dbReference type="ARBA" id="ARBA00022692"/>
    </source>
</evidence>
<dbReference type="NCBIfam" id="NF009727">
    <property type="entry name" value="PRK13254.1-1"/>
    <property type="match status" value="1"/>
</dbReference>
<dbReference type="Gene3D" id="2.40.50.140">
    <property type="entry name" value="Nucleic acid-binding proteins"/>
    <property type="match status" value="1"/>
</dbReference>
<dbReference type="Pfam" id="PF03100">
    <property type="entry name" value="CcmE"/>
    <property type="match status" value="1"/>
</dbReference>
<evidence type="ECO:0000256" key="8">
    <source>
        <dbReference type="ARBA" id="ARBA00023004"/>
    </source>
</evidence>
<sequence length="145" mass="16300">MIRRKKRAIGIISLMLVASVSIYAILWALRDNIVFFYSPSEINQKILSDSLEEKSFIRLGGMVKESSIVKLNNGSITFVVTDFNKEIKVFFKGIPPDLFSEGQGVIAEGSVGEDYTFTASSILAKHDENYMPPEVEKILKKESFK</sequence>
<evidence type="ECO:0000256" key="7">
    <source>
        <dbReference type="ARBA" id="ARBA00022989"/>
    </source>
</evidence>
<dbReference type="GO" id="GO:0017004">
    <property type="term" value="P:cytochrome complex assembly"/>
    <property type="evidence" value="ECO:0007669"/>
    <property type="project" value="UniProtKB-KW"/>
</dbReference>
<dbReference type="AlphaFoldDB" id="A0A381P9G6"/>
<keyword evidence="2" id="KW-1003">Cell membrane</keyword>
<evidence type="ECO:0000313" key="11">
    <source>
        <dbReference type="EMBL" id="SUZ62997.1"/>
    </source>
</evidence>
<dbReference type="GO" id="GO:0046872">
    <property type="term" value="F:metal ion binding"/>
    <property type="evidence" value="ECO:0007669"/>
    <property type="project" value="UniProtKB-KW"/>
</dbReference>
<dbReference type="PANTHER" id="PTHR34128">
    <property type="entry name" value="CYTOCHROME C-TYPE BIOGENESIS PROTEIN CCME HOMOLOG, MITOCHONDRIAL"/>
    <property type="match status" value="1"/>
</dbReference>
<evidence type="ECO:0000256" key="10">
    <source>
        <dbReference type="SAM" id="Phobius"/>
    </source>
</evidence>
<evidence type="ECO:0000256" key="3">
    <source>
        <dbReference type="ARBA" id="ARBA00022617"/>
    </source>
</evidence>
<dbReference type="SUPFAM" id="SSF82093">
    <property type="entry name" value="Heme chaperone CcmE"/>
    <property type="match status" value="1"/>
</dbReference>
<dbReference type="InterPro" id="IPR036127">
    <property type="entry name" value="CcmE-like_sf"/>
</dbReference>
<name>A0A381P9G6_9ZZZZ</name>
<keyword evidence="9 10" id="KW-0472">Membrane</keyword>
<accession>A0A381P9G6</accession>
<dbReference type="GO" id="GO:0017003">
    <property type="term" value="P:protein-heme linkage"/>
    <property type="evidence" value="ECO:0007669"/>
    <property type="project" value="InterPro"/>
</dbReference>
<organism evidence="11">
    <name type="scientific">marine metagenome</name>
    <dbReference type="NCBI Taxonomy" id="408172"/>
    <lineage>
        <taxon>unclassified sequences</taxon>
        <taxon>metagenomes</taxon>
        <taxon>ecological metagenomes</taxon>
    </lineage>
</organism>
<keyword evidence="4 10" id="KW-0812">Transmembrane</keyword>
<dbReference type="GO" id="GO:0020037">
    <property type="term" value="F:heme binding"/>
    <property type="evidence" value="ECO:0007669"/>
    <property type="project" value="InterPro"/>
</dbReference>
<evidence type="ECO:0008006" key="12">
    <source>
        <dbReference type="Google" id="ProtNLM"/>
    </source>
</evidence>
<evidence type="ECO:0000256" key="5">
    <source>
        <dbReference type="ARBA" id="ARBA00022723"/>
    </source>
</evidence>
<dbReference type="InterPro" id="IPR004329">
    <property type="entry name" value="CcmE"/>
</dbReference>
<evidence type="ECO:0000256" key="9">
    <source>
        <dbReference type="ARBA" id="ARBA00023136"/>
    </source>
</evidence>
<keyword evidence="7 10" id="KW-1133">Transmembrane helix</keyword>
<reference evidence="11" key="1">
    <citation type="submission" date="2018-05" db="EMBL/GenBank/DDBJ databases">
        <authorList>
            <person name="Lanie J.A."/>
            <person name="Ng W.-L."/>
            <person name="Kazmierczak K.M."/>
            <person name="Andrzejewski T.M."/>
            <person name="Davidsen T.M."/>
            <person name="Wayne K.J."/>
            <person name="Tettelin H."/>
            <person name="Glass J.I."/>
            <person name="Rusch D."/>
            <person name="Podicherti R."/>
            <person name="Tsui H.-C.T."/>
            <person name="Winkler M.E."/>
        </authorList>
    </citation>
    <scope>NUCLEOTIDE SEQUENCE</scope>
</reference>
<evidence type="ECO:0000256" key="2">
    <source>
        <dbReference type="ARBA" id="ARBA00022475"/>
    </source>
</evidence>
<dbReference type="FunFam" id="2.40.50.140:FF:000104">
    <property type="entry name" value="Cytochrome c-type biogenesis protein CcmE"/>
    <property type="match status" value="1"/>
</dbReference>
<dbReference type="EMBL" id="UINC01000902">
    <property type="protein sequence ID" value="SUZ62997.1"/>
    <property type="molecule type" value="Genomic_DNA"/>
</dbReference>
<keyword evidence="8" id="KW-0408">Iron</keyword>
<dbReference type="InterPro" id="IPR012340">
    <property type="entry name" value="NA-bd_OB-fold"/>
</dbReference>
<feature type="transmembrane region" description="Helical" evidence="10">
    <location>
        <begin position="7"/>
        <end position="29"/>
    </location>
</feature>